<evidence type="ECO:0000256" key="1">
    <source>
        <dbReference type="ARBA" id="ARBA00001971"/>
    </source>
</evidence>
<evidence type="ECO:0000313" key="14">
    <source>
        <dbReference type="EMBL" id="GJE99521.1"/>
    </source>
</evidence>
<dbReference type="GO" id="GO:0016020">
    <property type="term" value="C:membrane"/>
    <property type="evidence" value="ECO:0007669"/>
    <property type="project" value="UniProtKB-SubCell"/>
</dbReference>
<dbReference type="PANTHER" id="PTHR46206:SF5">
    <property type="entry name" value="P450, PUTATIVE (EUROFUNG)-RELATED"/>
    <property type="match status" value="1"/>
</dbReference>
<dbReference type="AlphaFoldDB" id="A0A9P3LLG6"/>
<keyword evidence="4 12" id="KW-0349">Heme</keyword>
<comment type="caution">
    <text evidence="14">The sequence shown here is derived from an EMBL/GenBank/DDBJ whole genome shotgun (WGS) entry which is preliminary data.</text>
</comment>
<keyword evidence="11 13" id="KW-0472">Membrane</keyword>
<sequence>MRSEFSTMDAPAGVATPYAFAAALLVLWLLASFFSPQNLRHIPTEGGPSLPILSLIGLYNFLSNGPEVLRRGYERHKGGAFKVALMSRWLVILSGKKLVDELQKLPDDTVTSATMEVFDMQHVFGRPYHTDQMHIPLLRALTRRLGAVFPDMFAEVQAAFGELVPATPDGWTPVHVFPLASTVVARATGRVFVGLPICRDPGYVRLITHFTDDATEALKMLTLAPAFLKGAVARRYTVVDARVREMMGYLRPAVDARMALAAQFGAEWADKPDDLLQGIIDAVVARGQGLHAAPAVRRLPGDRDDLRGASPRRSTDHTLTLPQAVIHALYDLAVRPALADALRAEAHAAVAAHGWTKAGAGAMHRLDSFLRESQRLSGALTVSMFRKLQKPVTLSDGTHLPAGTTLATPTLATHLDAAHYADAARLAPLRFFAPEGKGQPRLETTAPDYLTFGHGRWACPGRFLAANELKAVVAYVLVHYDLRPERAGVRPQNVFRGLVVYPDAHAKVLFRKRMGGGM</sequence>
<dbReference type="Gene3D" id="1.10.630.10">
    <property type="entry name" value="Cytochrome P450"/>
    <property type="match status" value="1"/>
</dbReference>
<comment type="similarity">
    <text evidence="3">Belongs to the cytochrome P450 family.</text>
</comment>
<keyword evidence="10" id="KW-0503">Monooxygenase</keyword>
<gene>
    <name evidence="14" type="ORF">PsYK624_157870</name>
</gene>
<dbReference type="GO" id="GO:0004497">
    <property type="term" value="F:monooxygenase activity"/>
    <property type="evidence" value="ECO:0007669"/>
    <property type="project" value="UniProtKB-KW"/>
</dbReference>
<feature type="transmembrane region" description="Helical" evidence="13">
    <location>
        <begin position="12"/>
        <end position="34"/>
    </location>
</feature>
<evidence type="ECO:0000256" key="8">
    <source>
        <dbReference type="ARBA" id="ARBA00023002"/>
    </source>
</evidence>
<keyword evidence="15" id="KW-1185">Reference proteome</keyword>
<dbReference type="InterPro" id="IPR036396">
    <property type="entry name" value="Cyt_P450_sf"/>
</dbReference>
<organism evidence="14 15">
    <name type="scientific">Phanerochaete sordida</name>
    <dbReference type="NCBI Taxonomy" id="48140"/>
    <lineage>
        <taxon>Eukaryota</taxon>
        <taxon>Fungi</taxon>
        <taxon>Dikarya</taxon>
        <taxon>Basidiomycota</taxon>
        <taxon>Agaricomycotina</taxon>
        <taxon>Agaricomycetes</taxon>
        <taxon>Polyporales</taxon>
        <taxon>Phanerochaetaceae</taxon>
        <taxon>Phanerochaete</taxon>
    </lineage>
</organism>
<dbReference type="InterPro" id="IPR002403">
    <property type="entry name" value="Cyt_P450_E_grp-IV"/>
</dbReference>
<comment type="cofactor">
    <cofactor evidence="1 12">
        <name>heme</name>
        <dbReference type="ChEBI" id="CHEBI:30413"/>
    </cofactor>
</comment>
<comment type="subcellular location">
    <subcellularLocation>
        <location evidence="2">Membrane</location>
    </subcellularLocation>
</comment>
<dbReference type="EMBL" id="BPQB01000111">
    <property type="protein sequence ID" value="GJE99521.1"/>
    <property type="molecule type" value="Genomic_DNA"/>
</dbReference>
<dbReference type="SUPFAM" id="SSF48264">
    <property type="entry name" value="Cytochrome P450"/>
    <property type="match status" value="1"/>
</dbReference>
<keyword evidence="7 13" id="KW-1133">Transmembrane helix</keyword>
<feature type="binding site" description="axial binding residue" evidence="12">
    <location>
        <position position="459"/>
    </location>
    <ligand>
        <name>heme</name>
        <dbReference type="ChEBI" id="CHEBI:30413"/>
    </ligand>
    <ligandPart>
        <name>Fe</name>
        <dbReference type="ChEBI" id="CHEBI:18248"/>
    </ligandPart>
</feature>
<accession>A0A9P3LLG6</accession>
<evidence type="ECO:0000256" key="12">
    <source>
        <dbReference type="PIRSR" id="PIRSR602403-1"/>
    </source>
</evidence>
<dbReference type="GO" id="GO:0005506">
    <property type="term" value="F:iron ion binding"/>
    <property type="evidence" value="ECO:0007669"/>
    <property type="project" value="InterPro"/>
</dbReference>
<evidence type="ECO:0000256" key="4">
    <source>
        <dbReference type="ARBA" id="ARBA00022617"/>
    </source>
</evidence>
<evidence type="ECO:0000256" key="5">
    <source>
        <dbReference type="ARBA" id="ARBA00022692"/>
    </source>
</evidence>
<evidence type="ECO:0000256" key="10">
    <source>
        <dbReference type="ARBA" id="ARBA00023033"/>
    </source>
</evidence>
<proteinExistence type="inferred from homology"/>
<keyword evidence="5 13" id="KW-0812">Transmembrane</keyword>
<keyword evidence="9 12" id="KW-0408">Iron</keyword>
<reference evidence="14 15" key="1">
    <citation type="submission" date="2021-08" db="EMBL/GenBank/DDBJ databases">
        <title>Draft Genome Sequence of Phanerochaete sordida strain YK-624.</title>
        <authorList>
            <person name="Mori T."/>
            <person name="Dohra H."/>
            <person name="Suzuki T."/>
            <person name="Kawagishi H."/>
            <person name="Hirai H."/>
        </authorList>
    </citation>
    <scope>NUCLEOTIDE SEQUENCE [LARGE SCALE GENOMIC DNA]</scope>
    <source>
        <strain evidence="14 15">YK-624</strain>
    </source>
</reference>
<dbReference type="OrthoDB" id="1844152at2759"/>
<keyword evidence="8" id="KW-0560">Oxidoreductase</keyword>
<evidence type="ECO:0000256" key="11">
    <source>
        <dbReference type="ARBA" id="ARBA00023136"/>
    </source>
</evidence>
<dbReference type="PRINTS" id="PR00465">
    <property type="entry name" value="EP450IV"/>
</dbReference>
<name>A0A9P3LLG6_9APHY</name>
<evidence type="ECO:0000256" key="2">
    <source>
        <dbReference type="ARBA" id="ARBA00004370"/>
    </source>
</evidence>
<evidence type="ECO:0000256" key="7">
    <source>
        <dbReference type="ARBA" id="ARBA00022989"/>
    </source>
</evidence>
<dbReference type="Proteomes" id="UP000703269">
    <property type="component" value="Unassembled WGS sequence"/>
</dbReference>
<evidence type="ECO:0000256" key="6">
    <source>
        <dbReference type="ARBA" id="ARBA00022723"/>
    </source>
</evidence>
<keyword evidence="6 12" id="KW-0479">Metal-binding</keyword>
<dbReference type="Pfam" id="PF00067">
    <property type="entry name" value="p450"/>
    <property type="match status" value="1"/>
</dbReference>
<dbReference type="GO" id="GO:0020037">
    <property type="term" value="F:heme binding"/>
    <property type="evidence" value="ECO:0007669"/>
    <property type="project" value="InterPro"/>
</dbReference>
<dbReference type="InterPro" id="IPR001128">
    <property type="entry name" value="Cyt_P450"/>
</dbReference>
<evidence type="ECO:0000313" key="15">
    <source>
        <dbReference type="Proteomes" id="UP000703269"/>
    </source>
</evidence>
<dbReference type="PANTHER" id="PTHR46206">
    <property type="entry name" value="CYTOCHROME P450"/>
    <property type="match status" value="1"/>
</dbReference>
<protein>
    <submittedName>
        <fullName evidence="14">Cytochrome P450</fullName>
    </submittedName>
</protein>
<dbReference type="CDD" id="cd11041">
    <property type="entry name" value="CYP503A1-like"/>
    <property type="match status" value="1"/>
</dbReference>
<evidence type="ECO:0000256" key="9">
    <source>
        <dbReference type="ARBA" id="ARBA00023004"/>
    </source>
</evidence>
<dbReference type="GO" id="GO:0016705">
    <property type="term" value="F:oxidoreductase activity, acting on paired donors, with incorporation or reduction of molecular oxygen"/>
    <property type="evidence" value="ECO:0007669"/>
    <property type="project" value="InterPro"/>
</dbReference>
<evidence type="ECO:0000256" key="3">
    <source>
        <dbReference type="ARBA" id="ARBA00010617"/>
    </source>
</evidence>
<evidence type="ECO:0000256" key="13">
    <source>
        <dbReference type="SAM" id="Phobius"/>
    </source>
</evidence>